<dbReference type="InterPro" id="IPR022385">
    <property type="entry name" value="Rhs_assc_core"/>
</dbReference>
<name>A0ABX0T8V3_9MICO</name>
<reference evidence="3 4" key="1">
    <citation type="submission" date="2020-03" db="EMBL/GenBank/DDBJ databases">
        <title>Above-ground endophytic microbial communities from plants in different locations in the United States.</title>
        <authorList>
            <person name="Frank C."/>
        </authorList>
    </citation>
    <scope>NUCLEOTIDE SEQUENCE [LARGE SCALE GENOMIC DNA]</scope>
    <source>
        <strain evidence="3 4">WW7</strain>
    </source>
</reference>
<accession>A0ABX0T8V3</accession>
<dbReference type="InterPro" id="IPR006530">
    <property type="entry name" value="YD"/>
</dbReference>
<evidence type="ECO:0000259" key="2">
    <source>
        <dbReference type="Pfam" id="PF20148"/>
    </source>
</evidence>
<protein>
    <submittedName>
        <fullName evidence="3">RHS repeat-associated protein</fullName>
    </submittedName>
</protein>
<dbReference type="InterPro" id="IPR045351">
    <property type="entry name" value="DUF6531"/>
</dbReference>
<evidence type="ECO:0000313" key="4">
    <source>
        <dbReference type="Proteomes" id="UP001318300"/>
    </source>
</evidence>
<dbReference type="EMBL" id="JAAOYO010000002">
    <property type="protein sequence ID" value="NII40584.1"/>
    <property type="molecule type" value="Genomic_DNA"/>
</dbReference>
<comment type="caution">
    <text evidence="3">The sequence shown here is derived from an EMBL/GenBank/DDBJ whole genome shotgun (WGS) entry which is preliminary data.</text>
</comment>
<dbReference type="SUPFAM" id="SSF69304">
    <property type="entry name" value="Tricorn protease N-terminal domain"/>
    <property type="match status" value="2"/>
</dbReference>
<dbReference type="PANTHER" id="PTHR32305">
    <property type="match status" value="1"/>
</dbReference>
<evidence type="ECO:0000256" key="1">
    <source>
        <dbReference type="SAM" id="MobiDB-lite"/>
    </source>
</evidence>
<dbReference type="InterPro" id="IPR050708">
    <property type="entry name" value="T6SS_VgrG/RHS"/>
</dbReference>
<dbReference type="Gene3D" id="2.180.10.10">
    <property type="entry name" value="RHS repeat-associated core"/>
    <property type="match status" value="4"/>
</dbReference>
<feature type="region of interest" description="Disordered" evidence="1">
    <location>
        <begin position="131"/>
        <end position="176"/>
    </location>
</feature>
<dbReference type="NCBIfam" id="TIGR01643">
    <property type="entry name" value="YD_repeat_2x"/>
    <property type="match status" value="13"/>
</dbReference>
<dbReference type="InterPro" id="IPR031325">
    <property type="entry name" value="RHS_repeat"/>
</dbReference>
<dbReference type="PANTHER" id="PTHR32305:SF15">
    <property type="entry name" value="PROTEIN RHSA-RELATED"/>
    <property type="match status" value="1"/>
</dbReference>
<proteinExistence type="predicted"/>
<feature type="domain" description="DUF6531" evidence="2">
    <location>
        <begin position="297"/>
        <end position="371"/>
    </location>
</feature>
<organism evidence="3 4">
    <name type="scientific">Curtobacterium salicis</name>
    <dbReference type="NCBI Taxonomy" id="1779862"/>
    <lineage>
        <taxon>Bacteria</taxon>
        <taxon>Bacillati</taxon>
        <taxon>Actinomycetota</taxon>
        <taxon>Actinomycetes</taxon>
        <taxon>Micrococcales</taxon>
        <taxon>Microbacteriaceae</taxon>
        <taxon>Curtobacterium</taxon>
    </lineage>
</organism>
<feature type="region of interest" description="Disordered" evidence="1">
    <location>
        <begin position="1085"/>
        <end position="1110"/>
    </location>
</feature>
<evidence type="ECO:0000313" key="3">
    <source>
        <dbReference type="EMBL" id="NII40584.1"/>
    </source>
</evidence>
<dbReference type="Pfam" id="PF05593">
    <property type="entry name" value="RHS_repeat"/>
    <property type="match status" value="12"/>
</dbReference>
<dbReference type="Proteomes" id="UP001318300">
    <property type="component" value="Unassembled WGS sequence"/>
</dbReference>
<dbReference type="NCBIfam" id="TIGR03696">
    <property type="entry name" value="Rhs_assc_core"/>
    <property type="match status" value="1"/>
</dbReference>
<sequence length="1827" mass="192470">MTDFVEIPLLPQSDASNGGRFTYSTASDLRSKLEAEADRLDGQAGSRASYVSTGQRDFAGHFSELFATNATTASQDASKLAQALRTVAGYVSTMITAAHDEDARRKENNEWVRRHNDKDFGDEVHDFFFGEDARPNADPGAAPAFPVADPSTGTRETPAPVGGGGASGGTSSARPEDLRSFAVGSRGLDDALAAAPGALDSALEGFAEDCSWGHIDAAGVVRAYRRYLTANAEDATWADTVAAAFEAAGGSGTVSTLSDAALGEALRAAGVSASRSSLQIDPPTAAGAMPTSGYANDPVNTSTGNFLEPETDLAFVGASGLAMTRMYNSLPSALTVPGVFGPGWASVLDQALLLSETGARWVRADGRATDFPRSADGFDRAVGENAWLDRVSGVDGERLVVRDHQGSWWSFDPSGQWLAAGCGEGQTVTVTRDASGAVVRLEHEFGRALDVEHLDGRVAVVRTSDGRRIEYEYERGLLTGVTGPLGTRSYRWDAEGRIAAVVSASGVVEAENTYDEQGRVVLQVSQYGRRTRFAYLPGRVTAVSDEDGTRSNSWIADAKGRLVAVLDADDQRQSMAYDAFGNLVSSTGRDGAVTVHGHDDRGRRVRTVTPEGADLTWAYDEQDRVTTFVTASGSVIAYEYADDVSRNPSVVVDALGGRTEMQWDRGRLLRVVDPVGVTLDFAYDGFGDLVAITNALGETSRTERDAAGRPTAAVSPSGARTGFRYDAAGLLVQRTEPDGAEWRFEHDDAGRLTGIVDPTGARTRFEHAANGELVRTTDALGRTVEREFDDLGNVAAVELPDGARWTFTHDASSRLAMVTDPTGGAWLREYDVAGNLTANVDPTGSRTSATTDRTTGTVTIADAFARTTVRLDEFGRPLRVEAEDGSAELVAYDAAGNPVELVDGEGGLTKLERDVGGRVVAVVKPSGATTRYEYDACGRPWRTTDALGAVTELTWDADQRLVARRFPTGETERFEYDLAGRMTVLRVPGVGTTRFEYDAVGRVIVTRGPAFGTRRFRYDAVGQLVSTTNGVGGVTAFEYDRLGRVVRVTGPTGAVTEYQHDAVGQLTGVTDALGRPTVLRYDAAGRPVSRTDPDGRTTTWTHDAAGRPASTSVDGRLVSVVEHDAAGRRVVVRDHTRPDGRVVEHELRFDGRGLLTSRTRDGWGLRWEYGPDGERVASIDTNGVRTTWTRDGAGRPVVVADPRHGRAEFDRDASGRCTAARVDGQVRTRVFTDGFLTEHTDDSGTTRIERDVHGRIARISQQDAVDAPARVTTVEYDRAGQLVAMVTDGGGTTWEYDAGGRLVAERTAGGTTLHEYDVAGQLLVTVHPDGSRTEYLHDALGRRVAVTAPDGSRTEYSWGSIGRLAGVEWHDAPDAAGHPASAHRLWVDALGELAEVDGVSVWWDTAAAVPSLVAVGGAPVSALAGGVTGVGGAWTTGTWRDVRTTDSADPWSVAVAMPDGGPGATGLPDGIGVTTTGGLVVAGLEWLGARAYDPVARGFLSADPLPPVLGSGWGGNPYAYAGNDPLGAVDPTGLRPLTDQELTAYDDSVSRGAFAAAGDFMADNWEYFAGGAMVVAGGVLMATGVGGPVGMMLISAGADTIIQKATTGEVNWGEVAVSGALGGFSGAGIAARAGLTGMKASVVAGASSGGIGGGIQGAYGYYTGPGPHSVTGALAATGQGTLAGTVTGGAGGAVGQKISEGIMGSVTRNASADTAVMGRSMDYRVHPYGAAHGYSSYEALPSGVYDWTESHLPTSVHERVHLWANEKWVDYQKMQGKGIVDIGAPDEALRPAGVKPLGPSSYYDMEQSRVAGYAGYSQDPQPEWDLR</sequence>
<dbReference type="SUPFAM" id="SSF50960">
    <property type="entry name" value="TolB, C-terminal domain"/>
    <property type="match status" value="1"/>
</dbReference>
<keyword evidence="4" id="KW-1185">Reference proteome</keyword>
<gene>
    <name evidence="3" type="ORF">E9228_001220</name>
</gene>
<dbReference type="RefSeq" id="WP_166779688.1">
    <property type="nucleotide sequence ID" value="NZ_JAAOYO010000002.1"/>
</dbReference>
<dbReference type="Pfam" id="PF20148">
    <property type="entry name" value="DUF6531"/>
    <property type="match status" value="1"/>
</dbReference>